<dbReference type="SUPFAM" id="SSF56601">
    <property type="entry name" value="beta-lactamase/transpeptidase-like"/>
    <property type="match status" value="1"/>
</dbReference>
<dbReference type="Proteomes" id="UP001207742">
    <property type="component" value="Unassembled WGS sequence"/>
</dbReference>
<keyword evidence="6" id="KW-1185">Reference proteome</keyword>
<sequence length="357" mass="39437">MKNNVLLLLLLLSSTVTSYGQSCAQLADSIRQALHLPALGYAVVTADSIPDIRMLGVRKAGDPAPATLSDRFRIGSNTKAITGMLAAMQVKAGHLRWDTEFFSLFPELKSHSHPAYHHLTLLQTLTFRTRLIPYTYTNNAPTPAQIPGTPAMQRYHFAAWLLQQPPVAATADINLTNSGYPLASLMLEKASGHTYPELLAALGQQLQLHFGVGSPNYPDSTQTWGHDAHGIPEPPADHYKLNWLMAAGNINISLEDYACFIQLQLKGLAGRSDLLTAKEFAFLHTGLPHFAVGWFWEHNDAHHRVSYNKGNPGTFLTTVRVIPTANRGYIIFTNQQRDDIAAALDTLQRALEKQYGY</sequence>
<keyword evidence="3" id="KW-0732">Signal</keyword>
<dbReference type="Pfam" id="PF00144">
    <property type="entry name" value="Beta-lactamase"/>
    <property type="match status" value="1"/>
</dbReference>
<dbReference type="PANTHER" id="PTHR46825">
    <property type="entry name" value="D-ALANYL-D-ALANINE-CARBOXYPEPTIDASE/ENDOPEPTIDASE AMPH"/>
    <property type="match status" value="1"/>
</dbReference>
<feature type="chain" id="PRO_5045053013" evidence="3">
    <location>
        <begin position="19"/>
        <end position="357"/>
    </location>
</feature>
<comment type="caution">
    <text evidence="5">The sequence shown here is derived from an EMBL/GenBank/DDBJ whole genome shotgun (WGS) entry which is preliminary data.</text>
</comment>
<dbReference type="PANTHER" id="PTHR46825:SF11">
    <property type="entry name" value="PENICILLIN-BINDING PROTEIN 4"/>
    <property type="match status" value="1"/>
</dbReference>
<gene>
    <name evidence="5" type="ORF">OL497_06510</name>
</gene>
<evidence type="ECO:0000313" key="5">
    <source>
        <dbReference type="EMBL" id="MCW3483536.1"/>
    </source>
</evidence>
<evidence type="ECO:0000259" key="4">
    <source>
        <dbReference type="Pfam" id="PF00144"/>
    </source>
</evidence>
<dbReference type="EMBL" id="JAPDNS010000001">
    <property type="protein sequence ID" value="MCW3483536.1"/>
    <property type="molecule type" value="Genomic_DNA"/>
</dbReference>
<dbReference type="InterPro" id="IPR050491">
    <property type="entry name" value="AmpC-like"/>
</dbReference>
<evidence type="ECO:0000313" key="6">
    <source>
        <dbReference type="Proteomes" id="UP001207742"/>
    </source>
</evidence>
<comment type="subcellular location">
    <subcellularLocation>
        <location evidence="1">Membrane</location>
    </subcellularLocation>
</comment>
<accession>A0ABT3IHV2</accession>
<dbReference type="InterPro" id="IPR001466">
    <property type="entry name" value="Beta-lactam-related"/>
</dbReference>
<feature type="signal peptide" evidence="3">
    <location>
        <begin position="1"/>
        <end position="18"/>
    </location>
</feature>
<name>A0ABT3IHV2_9BACT</name>
<dbReference type="Gene3D" id="3.40.710.10">
    <property type="entry name" value="DD-peptidase/beta-lactamase superfamily"/>
    <property type="match status" value="1"/>
</dbReference>
<reference evidence="5 6" key="1">
    <citation type="submission" date="2022-10" db="EMBL/GenBank/DDBJ databases">
        <title>Chitinophaga nivalis PC15 sp. nov., isolated from Pyeongchang county, South Korea.</title>
        <authorList>
            <person name="Trinh H.N."/>
        </authorList>
    </citation>
    <scope>NUCLEOTIDE SEQUENCE [LARGE SCALE GENOMIC DNA]</scope>
    <source>
        <strain evidence="5 6">PC14</strain>
    </source>
</reference>
<dbReference type="InterPro" id="IPR012338">
    <property type="entry name" value="Beta-lactam/transpept-like"/>
</dbReference>
<feature type="domain" description="Beta-lactamase-related" evidence="4">
    <location>
        <begin position="32"/>
        <end position="346"/>
    </location>
</feature>
<keyword evidence="2" id="KW-0472">Membrane</keyword>
<organism evidence="5 6">
    <name type="scientific">Chitinophaga nivalis</name>
    <dbReference type="NCBI Taxonomy" id="2991709"/>
    <lineage>
        <taxon>Bacteria</taxon>
        <taxon>Pseudomonadati</taxon>
        <taxon>Bacteroidota</taxon>
        <taxon>Chitinophagia</taxon>
        <taxon>Chitinophagales</taxon>
        <taxon>Chitinophagaceae</taxon>
        <taxon>Chitinophaga</taxon>
    </lineage>
</organism>
<protein>
    <submittedName>
        <fullName evidence="5">Beta-lactamase family protein</fullName>
    </submittedName>
</protein>
<evidence type="ECO:0000256" key="2">
    <source>
        <dbReference type="ARBA" id="ARBA00023136"/>
    </source>
</evidence>
<proteinExistence type="predicted"/>
<evidence type="ECO:0000256" key="1">
    <source>
        <dbReference type="ARBA" id="ARBA00004370"/>
    </source>
</evidence>
<dbReference type="RefSeq" id="WP_264728972.1">
    <property type="nucleotide sequence ID" value="NZ_JAPDNR010000001.1"/>
</dbReference>
<evidence type="ECO:0000256" key="3">
    <source>
        <dbReference type="SAM" id="SignalP"/>
    </source>
</evidence>